<keyword evidence="2" id="KW-0614">Plasmid</keyword>
<feature type="region of interest" description="Disordered" evidence="1">
    <location>
        <begin position="258"/>
        <end position="316"/>
    </location>
</feature>
<geneLocation type="plasmid" evidence="3">
    <name>phar01</name>
</geneLocation>
<feature type="region of interest" description="Disordered" evidence="1">
    <location>
        <begin position="75"/>
        <end position="101"/>
    </location>
</feature>
<feature type="compositionally biased region" description="Polar residues" evidence="1">
    <location>
        <begin position="14"/>
        <end position="31"/>
    </location>
</feature>
<evidence type="ECO:0000256" key="1">
    <source>
        <dbReference type="SAM" id="MobiDB-lite"/>
    </source>
</evidence>
<dbReference type="Proteomes" id="UP000505020">
    <property type="component" value="Plasmid pHAR01"/>
</dbReference>
<organism evidence="2 3">
    <name type="scientific">Halorubrum salinarum</name>
    <dbReference type="NCBI Taxonomy" id="2739057"/>
    <lineage>
        <taxon>Archaea</taxon>
        <taxon>Methanobacteriati</taxon>
        <taxon>Methanobacteriota</taxon>
        <taxon>Stenosarchaea group</taxon>
        <taxon>Halobacteria</taxon>
        <taxon>Halobacteriales</taxon>
        <taxon>Haloferacaceae</taxon>
        <taxon>Halorubrum</taxon>
    </lineage>
</organism>
<name>A0A7D3Y3F1_9EURY</name>
<dbReference type="GeneID" id="55596483"/>
<evidence type="ECO:0000313" key="3">
    <source>
        <dbReference type="Proteomes" id="UP000505020"/>
    </source>
</evidence>
<dbReference type="AlphaFoldDB" id="A0A7D3Y3F1"/>
<accession>A0A7D3Y3F1</accession>
<reference evidence="2 3" key="1">
    <citation type="submission" date="2020-05" db="EMBL/GenBank/DDBJ databases">
        <title>Halorubrum RHB-C sp.nov., an extremely halophilic archaeon isolated from solar salt farm.</title>
        <authorList>
            <person name="Ho H."/>
            <person name="Danganan R.E."/>
            <person name="Dedeles G.R."/>
            <person name="Kim S.-G."/>
        </authorList>
    </citation>
    <scope>NUCLEOTIDE SEQUENCE [LARGE SCALE GENOMIC DNA]</scope>
    <source>
        <strain evidence="2 3">RHB-C</strain>
        <plasmid evidence="3">phar01</plasmid>
    </source>
</reference>
<protein>
    <submittedName>
        <fullName evidence="2">Uncharacterized protein</fullName>
    </submittedName>
</protein>
<keyword evidence="3" id="KW-1185">Reference proteome</keyword>
<dbReference type="EMBL" id="CP053942">
    <property type="protein sequence ID" value="QKG94333.1"/>
    <property type="molecule type" value="Genomic_DNA"/>
</dbReference>
<evidence type="ECO:0000313" key="2">
    <source>
        <dbReference type="EMBL" id="QKG94333.1"/>
    </source>
</evidence>
<feature type="region of interest" description="Disordered" evidence="1">
    <location>
        <begin position="1"/>
        <end position="31"/>
    </location>
</feature>
<dbReference type="KEGG" id="hsai:HPS36_15735"/>
<feature type="compositionally biased region" description="Acidic residues" evidence="1">
    <location>
        <begin position="301"/>
        <end position="312"/>
    </location>
</feature>
<dbReference type="RefSeq" id="WP_173230917.1">
    <property type="nucleotide sequence ID" value="NZ_CP053942.1"/>
</dbReference>
<proteinExistence type="predicted"/>
<sequence>MSDSVPPAHDSTPAARTTSVAPSPTHEQQPQYECPVCEARYTQAVFTRVHLTRADDDAHDSCDGFDSDTVIRVTTAEGTTERQPASPDTAAPTSVTREDFPDQLSHKEVSALLVATRNPTLSDRTALTEHVHDALADTPWEPPIERTVNHAVTKFYHPHLCGDDATPTFTTLTTKQQAILITRLALPEASSETIATYTACSKNYPRKTCRNYADVLDALRARHDAGEDLYSIISSELPTAAREKLLATGQVAALVADEASGDEPVESPPEASALPSDTAGETVTPDGSDDAAQTRLAAETPPDDSASDEDDEHTLSPSAFATVATLLGEQRADEADEADEPPVTATCADELVDLARQVQFVKEAVSVTDPDRETTLLINLFEQIETRCRHLSDELREA</sequence>
<gene>
    <name evidence="2" type="ORF">HPS36_15735</name>
</gene>